<evidence type="ECO:0000256" key="2">
    <source>
        <dbReference type="ARBA" id="ARBA00022448"/>
    </source>
</evidence>
<feature type="transmembrane region" description="Helical" evidence="7">
    <location>
        <begin position="395"/>
        <end position="414"/>
    </location>
</feature>
<accession>A0A7W7VH33</accession>
<evidence type="ECO:0000313" key="9">
    <source>
        <dbReference type="Proteomes" id="UP000520767"/>
    </source>
</evidence>
<feature type="transmembrane region" description="Helical" evidence="7">
    <location>
        <begin position="516"/>
        <end position="541"/>
    </location>
</feature>
<dbReference type="InterPro" id="IPR050809">
    <property type="entry name" value="UgpAE/MalFG_permease"/>
</dbReference>
<feature type="transmembrane region" description="Helical" evidence="7">
    <location>
        <begin position="82"/>
        <end position="103"/>
    </location>
</feature>
<evidence type="ECO:0000256" key="6">
    <source>
        <dbReference type="ARBA" id="ARBA00023136"/>
    </source>
</evidence>
<evidence type="ECO:0000313" key="8">
    <source>
        <dbReference type="EMBL" id="MBB4910092.1"/>
    </source>
</evidence>
<dbReference type="InterPro" id="IPR035906">
    <property type="entry name" value="MetI-like_sf"/>
</dbReference>
<sequence length="554" mass="58151">MSPEIRVDDGLRLEVSGRGVAGGLRSPGMRGGWNYLLGLPAVVLLVLLMTPMAWTLVLALSAPWGAGNFVDILTDPDALRSIWHSVLWVVIGAVLLVAGYAIAVLSRVVSTLWRVLLYLMILPFGVSAMVSGAVFRMIFDPNGERGTASALVGGVTWLGPDLIWWVLGSAFAWSWLGFVVVLFRAGLDANIGFGRRFGNLRLPRVGPVSAIVVLTVLVAAIRVFDLVLIAAPASISGDVDVIGLLWWRMTTGSTETGAPAALAVLLFAVVGVLSLFGTRWGGRGTQPVAVPMPEPVSARTRRWSAGIGVLVCLMWTLPLVVLVGTALHTPAAAGTGGWWRLDGFGFASLASVADTWLWPALTRSLSIAVPATVLVVACAVPAAYLLTWRLPHRTAGALTVLLGVLAVAPVQMYAGPLSHLLAGTPALISLVHAAAGLPFATLVLRAAFAAAPRTVTDTRPALDAVWRRGRYRPALVAVSVLEFVLVWNDFIVGFLIGGPADSPLALLLWGEARQFATSAGTVAAGAVVSALIPVVLLLGTWRTVVAGLTGRTVG</sequence>
<evidence type="ECO:0000256" key="1">
    <source>
        <dbReference type="ARBA" id="ARBA00004651"/>
    </source>
</evidence>
<keyword evidence="5 7" id="KW-1133">Transmembrane helix</keyword>
<evidence type="ECO:0000256" key="3">
    <source>
        <dbReference type="ARBA" id="ARBA00022475"/>
    </source>
</evidence>
<comment type="caution">
    <text evidence="8">The sequence shown here is derived from an EMBL/GenBank/DDBJ whole genome shotgun (WGS) entry which is preliminary data.</text>
</comment>
<feature type="transmembrane region" description="Helical" evidence="7">
    <location>
        <begin position="115"/>
        <end position="139"/>
    </location>
</feature>
<feature type="transmembrane region" description="Helical" evidence="7">
    <location>
        <begin position="35"/>
        <end position="62"/>
    </location>
</feature>
<keyword evidence="4 7" id="KW-0812">Transmembrane</keyword>
<protein>
    <submittedName>
        <fullName evidence="8">Alpha-glucoside transport system permease protein</fullName>
    </submittedName>
</protein>
<feature type="transmembrane region" description="Helical" evidence="7">
    <location>
        <begin position="420"/>
        <end position="444"/>
    </location>
</feature>
<dbReference type="RefSeq" id="WP_221464440.1">
    <property type="nucleotide sequence ID" value="NZ_JACHJQ010000006.1"/>
</dbReference>
<feature type="transmembrane region" description="Helical" evidence="7">
    <location>
        <begin position="474"/>
        <end position="496"/>
    </location>
</feature>
<feature type="transmembrane region" description="Helical" evidence="7">
    <location>
        <begin position="302"/>
        <end position="327"/>
    </location>
</feature>
<dbReference type="AlphaFoldDB" id="A0A7W7VH33"/>
<feature type="transmembrane region" description="Helical" evidence="7">
    <location>
        <begin position="367"/>
        <end position="388"/>
    </location>
</feature>
<dbReference type="GO" id="GO:0005886">
    <property type="term" value="C:plasma membrane"/>
    <property type="evidence" value="ECO:0007669"/>
    <property type="project" value="UniProtKB-SubCell"/>
</dbReference>
<dbReference type="PANTHER" id="PTHR43227:SF8">
    <property type="entry name" value="DIACETYLCHITOBIOSE UPTAKE SYSTEM PERMEASE PROTEIN DASB"/>
    <property type="match status" value="1"/>
</dbReference>
<dbReference type="Gene3D" id="1.10.3720.10">
    <property type="entry name" value="MetI-like"/>
    <property type="match status" value="2"/>
</dbReference>
<organism evidence="8 9">
    <name type="scientific">Actinophytocola algeriensis</name>
    <dbReference type="NCBI Taxonomy" id="1768010"/>
    <lineage>
        <taxon>Bacteria</taxon>
        <taxon>Bacillati</taxon>
        <taxon>Actinomycetota</taxon>
        <taxon>Actinomycetes</taxon>
        <taxon>Pseudonocardiales</taxon>
        <taxon>Pseudonocardiaceae</taxon>
    </lineage>
</organism>
<keyword evidence="6 7" id="KW-0472">Membrane</keyword>
<reference evidence="8 9" key="1">
    <citation type="submission" date="2020-08" db="EMBL/GenBank/DDBJ databases">
        <title>Genomic Encyclopedia of Type Strains, Phase III (KMG-III): the genomes of soil and plant-associated and newly described type strains.</title>
        <authorList>
            <person name="Whitman W."/>
        </authorList>
    </citation>
    <scope>NUCLEOTIDE SEQUENCE [LARGE SCALE GENOMIC DNA]</scope>
    <source>
        <strain evidence="8 9">CECT 8960</strain>
    </source>
</reference>
<comment type="subcellular location">
    <subcellularLocation>
        <location evidence="1">Cell membrane</location>
        <topology evidence="1">Multi-pass membrane protein</topology>
    </subcellularLocation>
</comment>
<evidence type="ECO:0000256" key="7">
    <source>
        <dbReference type="SAM" id="Phobius"/>
    </source>
</evidence>
<evidence type="ECO:0000256" key="4">
    <source>
        <dbReference type="ARBA" id="ARBA00022692"/>
    </source>
</evidence>
<dbReference type="Proteomes" id="UP000520767">
    <property type="component" value="Unassembled WGS sequence"/>
</dbReference>
<name>A0A7W7VH33_9PSEU</name>
<dbReference type="PANTHER" id="PTHR43227">
    <property type="entry name" value="BLL4140 PROTEIN"/>
    <property type="match status" value="1"/>
</dbReference>
<keyword evidence="3" id="KW-1003">Cell membrane</keyword>
<gene>
    <name evidence="8" type="ORF">FHR82_006350</name>
</gene>
<proteinExistence type="predicted"/>
<keyword evidence="2" id="KW-0813">Transport</keyword>
<dbReference type="EMBL" id="JACHJQ010000006">
    <property type="protein sequence ID" value="MBB4910092.1"/>
    <property type="molecule type" value="Genomic_DNA"/>
</dbReference>
<feature type="transmembrane region" description="Helical" evidence="7">
    <location>
        <begin position="204"/>
        <end position="221"/>
    </location>
</feature>
<evidence type="ECO:0000256" key="5">
    <source>
        <dbReference type="ARBA" id="ARBA00022989"/>
    </source>
</evidence>
<feature type="transmembrane region" description="Helical" evidence="7">
    <location>
        <begin position="259"/>
        <end position="282"/>
    </location>
</feature>
<dbReference type="SUPFAM" id="SSF161098">
    <property type="entry name" value="MetI-like"/>
    <property type="match status" value="2"/>
</dbReference>
<keyword evidence="9" id="KW-1185">Reference proteome</keyword>
<feature type="transmembrane region" description="Helical" evidence="7">
    <location>
        <begin position="162"/>
        <end position="183"/>
    </location>
</feature>